<dbReference type="Proteomes" id="UP001163321">
    <property type="component" value="Chromosome 1"/>
</dbReference>
<sequence length="85" mass="9691">MQAQYLREEKFGNPYYRQKHSHLCPSSTALAGIQSPEQPNITSAQNQDLIKCKTTAIVVHLASSVQYFKHTRVPVLQKYISQSTR</sequence>
<reference evidence="1 2" key="1">
    <citation type="journal article" date="2022" name="bioRxiv">
        <title>The genome of the oomycete Peronosclerospora sorghi, a cosmopolitan pathogen of maize and sorghum, is inflated with dispersed pseudogenes.</title>
        <authorList>
            <person name="Fletcher K."/>
            <person name="Martin F."/>
            <person name="Isakeit T."/>
            <person name="Cavanaugh K."/>
            <person name="Magill C."/>
            <person name="Michelmore R."/>
        </authorList>
    </citation>
    <scope>NUCLEOTIDE SEQUENCE [LARGE SCALE GENOMIC DNA]</scope>
    <source>
        <strain evidence="1">P6</strain>
    </source>
</reference>
<proteinExistence type="predicted"/>
<evidence type="ECO:0000313" key="2">
    <source>
        <dbReference type="Proteomes" id="UP001163321"/>
    </source>
</evidence>
<accession>A0ACC0WS96</accession>
<evidence type="ECO:0000313" key="1">
    <source>
        <dbReference type="EMBL" id="KAI9921773.1"/>
    </source>
</evidence>
<dbReference type="EMBL" id="CM047580">
    <property type="protein sequence ID" value="KAI9921773.1"/>
    <property type="molecule type" value="Genomic_DNA"/>
</dbReference>
<keyword evidence="2" id="KW-1185">Reference proteome</keyword>
<protein>
    <submittedName>
        <fullName evidence="1">Uncharacterized protein</fullName>
    </submittedName>
</protein>
<name>A0ACC0WS96_9STRA</name>
<comment type="caution">
    <text evidence="1">The sequence shown here is derived from an EMBL/GenBank/DDBJ whole genome shotgun (WGS) entry which is preliminary data.</text>
</comment>
<organism evidence="1 2">
    <name type="scientific">Peronosclerospora sorghi</name>
    <dbReference type="NCBI Taxonomy" id="230839"/>
    <lineage>
        <taxon>Eukaryota</taxon>
        <taxon>Sar</taxon>
        <taxon>Stramenopiles</taxon>
        <taxon>Oomycota</taxon>
        <taxon>Peronosporomycetes</taxon>
        <taxon>Peronosporales</taxon>
        <taxon>Peronosporaceae</taxon>
        <taxon>Peronosclerospora</taxon>
    </lineage>
</organism>
<gene>
    <name evidence="1" type="ORF">PsorP6_001662</name>
</gene>